<feature type="signal peptide" evidence="9">
    <location>
        <begin position="1"/>
        <end position="21"/>
    </location>
</feature>
<evidence type="ECO:0000256" key="8">
    <source>
        <dbReference type="SAM" id="Coils"/>
    </source>
</evidence>
<feature type="coiled-coil region" evidence="8">
    <location>
        <begin position="257"/>
        <end position="284"/>
    </location>
</feature>
<keyword evidence="3" id="KW-1134">Transmembrane beta strand</keyword>
<evidence type="ECO:0000259" key="10">
    <source>
        <dbReference type="Pfam" id="PF03895"/>
    </source>
</evidence>
<gene>
    <name evidence="11" type="ORF">I4901_12925</name>
</gene>
<evidence type="ECO:0000256" key="1">
    <source>
        <dbReference type="ARBA" id="ARBA00004241"/>
    </source>
</evidence>
<evidence type="ECO:0000256" key="5">
    <source>
        <dbReference type="ARBA" id="ARBA00022729"/>
    </source>
</evidence>
<sequence length="489" mass="56011">MKLKNTTLFCLSLIYSINAFSVSETTTDKNIILLENSHLANNHPNNTNSNSTYLNSHPMKNDITRPIFDEFVSDIYIYHDVEASSKKHIEVIKITDEIIKMMNEEIKKNVSQENTNINIEKVLITDNQRGNNSLKLDSMSPDFKTAILNYLSNFSEQKENIYSGLKETISFNKNKIDDIIKKPIEIQRHYQPSSKLSELNANIERGMKVPPHSKEIIFKLEESVVEKFANVEKKRTEDNRERQKIDNELNEKIHHTIAKLDQHANEINDNKNRIETKNNTIQSNIENNKTQIDNNKSNISINKNNIATNKNDIITNKTDININKDNITSNRNKINTNSSDIKANKENIKTNKEGIDNIKEKYIDNLNINGSNLSLKNHFSTLYIEQSVARNEFKDLKTNFEHFKSDTQNRFYKVEKRANQGIASVAAMSNLPFTDSATFSTAIGIGNYRNATALAWGMQYRINENIKVRASTAWNESNWVSAGGVGISW</sequence>
<evidence type="ECO:0000313" key="12">
    <source>
        <dbReference type="Proteomes" id="UP000612266"/>
    </source>
</evidence>
<name>A0A8I0WUY0_9GAMM</name>
<evidence type="ECO:0000256" key="4">
    <source>
        <dbReference type="ARBA" id="ARBA00022692"/>
    </source>
</evidence>
<evidence type="ECO:0000256" key="7">
    <source>
        <dbReference type="ARBA" id="ARBA00023237"/>
    </source>
</evidence>
<accession>A0A8I0WUY0</accession>
<keyword evidence="7" id="KW-0998">Cell outer membrane</keyword>
<dbReference type="InterPro" id="IPR045584">
    <property type="entry name" value="Pilin-like"/>
</dbReference>
<dbReference type="EMBL" id="JADSJR010000017">
    <property type="protein sequence ID" value="MBG2915267.1"/>
    <property type="molecule type" value="Genomic_DNA"/>
</dbReference>
<evidence type="ECO:0000256" key="9">
    <source>
        <dbReference type="SAM" id="SignalP"/>
    </source>
</evidence>
<protein>
    <submittedName>
        <fullName evidence="11">YadA-like family protein</fullName>
    </submittedName>
</protein>
<reference evidence="11" key="1">
    <citation type="submission" date="2020-11" db="EMBL/GenBank/DDBJ databases">
        <title>Enhanced detection system for hospital associated transmission using whole genome sequencing surveillance.</title>
        <authorList>
            <person name="Harrison L.H."/>
            <person name="Van Tyne D."/>
            <person name="Marsh J.W."/>
            <person name="Griffith M.P."/>
            <person name="Snyder D.J."/>
            <person name="Cooper V.S."/>
            <person name="Mustapha M."/>
        </authorList>
    </citation>
    <scope>NUCLEOTIDE SEQUENCE</scope>
    <source>
        <strain evidence="11">PR00070</strain>
    </source>
</reference>
<keyword evidence="5 9" id="KW-0732">Signal</keyword>
<keyword evidence="8" id="KW-0175">Coiled coil</keyword>
<dbReference type="InterPro" id="IPR005594">
    <property type="entry name" value="YadA_C"/>
</dbReference>
<evidence type="ECO:0000256" key="3">
    <source>
        <dbReference type="ARBA" id="ARBA00022452"/>
    </source>
</evidence>
<keyword evidence="6" id="KW-0472">Membrane</keyword>
<feature type="domain" description="Trimeric autotransporter adhesin YadA-like C-terminal membrane anchor" evidence="10">
    <location>
        <begin position="436"/>
        <end position="489"/>
    </location>
</feature>
<dbReference type="AlphaFoldDB" id="A0A8I0WUY0"/>
<proteinExistence type="predicted"/>
<dbReference type="SUPFAM" id="SSF54523">
    <property type="entry name" value="Pili subunits"/>
    <property type="match status" value="1"/>
</dbReference>
<evidence type="ECO:0000256" key="2">
    <source>
        <dbReference type="ARBA" id="ARBA00004442"/>
    </source>
</evidence>
<evidence type="ECO:0000313" key="11">
    <source>
        <dbReference type="EMBL" id="MBG2915267.1"/>
    </source>
</evidence>
<dbReference type="Gene3D" id="3.30.1300.30">
    <property type="entry name" value="GSPII I/J protein-like"/>
    <property type="match status" value="1"/>
</dbReference>
<dbReference type="Pfam" id="PF03895">
    <property type="entry name" value="YadA_anchor"/>
    <property type="match status" value="1"/>
</dbReference>
<comment type="caution">
    <text evidence="11">The sequence shown here is derived from an EMBL/GenBank/DDBJ whole genome shotgun (WGS) entry which is preliminary data.</text>
</comment>
<dbReference type="Proteomes" id="UP000612266">
    <property type="component" value="Unassembled WGS sequence"/>
</dbReference>
<feature type="chain" id="PRO_5034348306" evidence="9">
    <location>
        <begin position="22"/>
        <end position="489"/>
    </location>
</feature>
<dbReference type="RefSeq" id="WP_196563831.1">
    <property type="nucleotide sequence ID" value="NZ_JADSJR010000017.1"/>
</dbReference>
<organism evidence="11 12">
    <name type="scientific">Proteus terrae subsp. cibarius</name>
    <dbReference type="NCBI Taxonomy" id="626774"/>
    <lineage>
        <taxon>Bacteria</taxon>
        <taxon>Pseudomonadati</taxon>
        <taxon>Pseudomonadota</taxon>
        <taxon>Gammaproteobacteria</taxon>
        <taxon>Enterobacterales</taxon>
        <taxon>Morganellaceae</taxon>
        <taxon>Proteus</taxon>
    </lineage>
</organism>
<keyword evidence="4" id="KW-0812">Transmembrane</keyword>
<evidence type="ECO:0000256" key="6">
    <source>
        <dbReference type="ARBA" id="ARBA00023136"/>
    </source>
</evidence>
<dbReference type="Gene3D" id="1.20.5.340">
    <property type="match status" value="1"/>
</dbReference>
<comment type="subcellular location">
    <subcellularLocation>
        <location evidence="2">Cell outer membrane</location>
    </subcellularLocation>
    <subcellularLocation>
        <location evidence="1">Cell surface</location>
    </subcellularLocation>
</comment>
<dbReference type="GO" id="GO:0009279">
    <property type="term" value="C:cell outer membrane"/>
    <property type="evidence" value="ECO:0007669"/>
    <property type="project" value="UniProtKB-SubCell"/>
</dbReference>
<dbReference type="GO" id="GO:0009986">
    <property type="term" value="C:cell surface"/>
    <property type="evidence" value="ECO:0007669"/>
    <property type="project" value="UniProtKB-SubCell"/>
</dbReference>